<dbReference type="Proteomes" id="UP000624404">
    <property type="component" value="Unassembled WGS sequence"/>
</dbReference>
<proteinExistence type="predicted"/>
<sequence length="145" mass="16683">MKFQPTPKEDKSRSLEERNVYFNTPNLLRVSLPKNFAAQRTSKYIMMVNILSIIIVILSLFRSLISADFTGWISNYIELIKKRDAAAQSYKYHGLLILSAYDLQLRLIDLLENLLAHIHDQDAKDSQIAIAEIMTVKDEDGEYSC</sequence>
<evidence type="ECO:0000313" key="2">
    <source>
        <dbReference type="EMBL" id="CAD6444329.1"/>
    </source>
</evidence>
<keyword evidence="3" id="KW-1185">Reference proteome</keyword>
<evidence type="ECO:0000256" key="1">
    <source>
        <dbReference type="SAM" id="Phobius"/>
    </source>
</evidence>
<organism evidence="2 3">
    <name type="scientific">Sclerotinia trifoliorum</name>
    <dbReference type="NCBI Taxonomy" id="28548"/>
    <lineage>
        <taxon>Eukaryota</taxon>
        <taxon>Fungi</taxon>
        <taxon>Dikarya</taxon>
        <taxon>Ascomycota</taxon>
        <taxon>Pezizomycotina</taxon>
        <taxon>Leotiomycetes</taxon>
        <taxon>Helotiales</taxon>
        <taxon>Sclerotiniaceae</taxon>
        <taxon>Sclerotinia</taxon>
    </lineage>
</organism>
<keyword evidence="1" id="KW-0812">Transmembrane</keyword>
<gene>
    <name evidence="2" type="ORF">SCLTRI_LOCUS4121</name>
</gene>
<keyword evidence="1" id="KW-1133">Transmembrane helix</keyword>
<reference evidence="2" key="1">
    <citation type="submission" date="2020-10" db="EMBL/GenBank/DDBJ databases">
        <authorList>
            <person name="Kusch S."/>
        </authorList>
    </citation>
    <scope>NUCLEOTIDE SEQUENCE</scope>
    <source>
        <strain evidence="2">SwB9</strain>
    </source>
</reference>
<accession>A0A8H2VTB0</accession>
<keyword evidence="1" id="KW-0472">Membrane</keyword>
<dbReference type="AlphaFoldDB" id="A0A8H2VTB0"/>
<name>A0A8H2VTB0_9HELO</name>
<evidence type="ECO:0000313" key="3">
    <source>
        <dbReference type="Proteomes" id="UP000624404"/>
    </source>
</evidence>
<comment type="caution">
    <text evidence="2">The sequence shown here is derived from an EMBL/GenBank/DDBJ whole genome shotgun (WGS) entry which is preliminary data.</text>
</comment>
<dbReference type="EMBL" id="CAJHIA010000012">
    <property type="protein sequence ID" value="CAD6444329.1"/>
    <property type="molecule type" value="Genomic_DNA"/>
</dbReference>
<feature type="transmembrane region" description="Helical" evidence="1">
    <location>
        <begin position="44"/>
        <end position="65"/>
    </location>
</feature>
<protein>
    <submittedName>
        <fullName evidence="2">C8655a36-6c35-4230-bcd4-7e0b8f088d11-CDS</fullName>
    </submittedName>
</protein>